<evidence type="ECO:0000313" key="4">
    <source>
        <dbReference type="EMBL" id="HEG90252.1"/>
    </source>
</evidence>
<dbReference type="Pfam" id="PF00586">
    <property type="entry name" value="AIRS"/>
    <property type="match status" value="1"/>
</dbReference>
<dbReference type="InterPro" id="IPR010918">
    <property type="entry name" value="PurM-like_C_dom"/>
</dbReference>
<comment type="caution">
    <text evidence="4">The sequence shown here is derived from an EMBL/GenBank/DDBJ whole genome shotgun (WGS) entry which is preliminary data.</text>
</comment>
<protein>
    <submittedName>
        <fullName evidence="4">Hydrogenase expression protein</fullName>
    </submittedName>
</protein>
<dbReference type="SUPFAM" id="SSF55326">
    <property type="entry name" value="PurM N-terminal domain-like"/>
    <property type="match status" value="1"/>
</dbReference>
<name>A0A831X6N4_9BACT</name>
<evidence type="ECO:0000256" key="1">
    <source>
        <dbReference type="ARBA" id="ARBA00006243"/>
    </source>
</evidence>
<evidence type="ECO:0000259" key="2">
    <source>
        <dbReference type="Pfam" id="PF00586"/>
    </source>
</evidence>
<dbReference type="Gene3D" id="3.30.1330.10">
    <property type="entry name" value="PurM-like, N-terminal domain"/>
    <property type="match status" value="1"/>
</dbReference>
<feature type="domain" description="PurM-like N-terminal" evidence="2">
    <location>
        <begin position="35"/>
        <end position="142"/>
    </location>
</feature>
<dbReference type="AlphaFoldDB" id="A0A831X6N4"/>
<dbReference type="GO" id="GO:0051604">
    <property type="term" value="P:protein maturation"/>
    <property type="evidence" value="ECO:0007669"/>
    <property type="project" value="TreeGrafter"/>
</dbReference>
<dbReference type="Pfam" id="PF02769">
    <property type="entry name" value="AIRS_C"/>
    <property type="match status" value="1"/>
</dbReference>
<dbReference type="Gene3D" id="3.90.650.10">
    <property type="entry name" value="PurM-like C-terminal domain"/>
    <property type="match status" value="1"/>
</dbReference>
<feature type="domain" description="PurM-like C-terminal" evidence="3">
    <location>
        <begin position="154"/>
        <end position="311"/>
    </location>
</feature>
<comment type="similarity">
    <text evidence="1">Belongs to the HypE family.</text>
</comment>
<dbReference type="InterPro" id="IPR036921">
    <property type="entry name" value="PurM-like_N_sf"/>
</dbReference>
<dbReference type="PANTHER" id="PTHR30303:SF4">
    <property type="entry name" value="HYDROGENASE EXPRESSION_FORMATION PROTEIN HYPE"/>
    <property type="match status" value="1"/>
</dbReference>
<accession>A0A831X6N4</accession>
<dbReference type="InterPro" id="IPR011854">
    <property type="entry name" value="HypE"/>
</dbReference>
<dbReference type="InterPro" id="IPR016188">
    <property type="entry name" value="PurM-like_N"/>
</dbReference>
<dbReference type="EMBL" id="DSIY01000048">
    <property type="protein sequence ID" value="HEG90252.1"/>
    <property type="molecule type" value="Genomic_DNA"/>
</dbReference>
<gene>
    <name evidence="4" type="ORF">ENP34_02235</name>
</gene>
<proteinExistence type="inferred from homology"/>
<dbReference type="PIRSF" id="PIRSF005644">
    <property type="entry name" value="Hdrgns_mtr_HypE"/>
    <property type="match status" value="1"/>
</dbReference>
<evidence type="ECO:0000259" key="3">
    <source>
        <dbReference type="Pfam" id="PF02769"/>
    </source>
</evidence>
<organism evidence="4">
    <name type="scientific">Thermorudis peleae</name>
    <dbReference type="NCBI Taxonomy" id="1382356"/>
    <lineage>
        <taxon>Bacteria</taxon>
        <taxon>Pseudomonadati</taxon>
        <taxon>Thermomicrobiota</taxon>
        <taxon>Thermomicrobia</taxon>
        <taxon>Thermomicrobia incertae sedis</taxon>
        <taxon>Thermorudis</taxon>
    </lineage>
</organism>
<dbReference type="SUPFAM" id="SSF56042">
    <property type="entry name" value="PurM C-terminal domain-like"/>
    <property type="match status" value="1"/>
</dbReference>
<dbReference type="InterPro" id="IPR036676">
    <property type="entry name" value="PurM-like_C_sf"/>
</dbReference>
<dbReference type="PANTHER" id="PTHR30303">
    <property type="entry name" value="HYDROGENASE ISOENZYMES FORMATION PROTEIN HYPE"/>
    <property type="match status" value="1"/>
</dbReference>
<reference evidence="4" key="1">
    <citation type="journal article" date="2020" name="mSystems">
        <title>Genome- and Community-Level Interaction Insights into Carbon Utilization and Element Cycling Functions of Hydrothermarchaeota in Hydrothermal Sediment.</title>
        <authorList>
            <person name="Zhou Z."/>
            <person name="Liu Y."/>
            <person name="Xu W."/>
            <person name="Pan J."/>
            <person name="Luo Z.H."/>
            <person name="Li M."/>
        </authorList>
    </citation>
    <scope>NUCLEOTIDE SEQUENCE [LARGE SCALE GENOMIC DNA]</scope>
    <source>
        <strain evidence="4">SpSt-210</strain>
    </source>
</reference>
<dbReference type="CDD" id="cd06061">
    <property type="entry name" value="PurM-like1"/>
    <property type="match status" value="1"/>
</dbReference>
<sequence>MGKHLPVGKLPMELLSELLGKLPADESVVLGPGVGRDAAAVRLGEQLVVLKSDPITFATDEIGWYAVHVNANDVACLGATPRWFLSTLLLPESGTTPELVRRIAASLRAACAHLGISLIGGHTEITTGLDRPIIAGTMVGTVEPERLIRPDRVEPGDEILVARGIAIEGTAILARECQDRLAAYFDEGFLNRCRAFLHQPGISVVQAARLLHDHLGERLHALHDPTEGGLATGLRELALASGYGVTVDARAIPIYPETRALCDALGLDPLGLIASGALLAAVEPGTSGEALALLQQAGIPAAAIGRVEADPARLDLVTDAGVVPLPSFPVDELARLFAEGGC</sequence>